<sequence>MKHFYLKQKVFSVRDKYKVHDANQNVVYHCRSSMFSLRHKLNFFETKSEKLLFTFKRKLLSFMPTYYLYDQEGEHLAKVRRKWTLLRPKVFVESSIANYQIDGDYWSHSFVILDQQHEVASVRKKFLSWGDSYEISIDDDQNDEFLLALVVSIDSIFHSKKSKKRRRY</sequence>
<proteinExistence type="inferred from homology"/>
<dbReference type="InterPro" id="IPR038595">
    <property type="entry name" value="LOR_sf"/>
</dbReference>
<comment type="caution">
    <text evidence="2">The sequence shown here is derived from an EMBL/GenBank/DDBJ whole genome shotgun (WGS) entry which is preliminary data.</text>
</comment>
<gene>
    <name evidence="2" type="ORF">QJ521_02580</name>
</gene>
<dbReference type="Gene3D" id="2.40.160.200">
    <property type="entry name" value="LURP1-related"/>
    <property type="match status" value="1"/>
</dbReference>
<dbReference type="RefSeq" id="WP_282838855.1">
    <property type="nucleotide sequence ID" value="NZ_JASCXW010000005.1"/>
</dbReference>
<dbReference type="SUPFAM" id="SSF54518">
    <property type="entry name" value="Tubby C-terminal domain-like"/>
    <property type="match status" value="1"/>
</dbReference>
<keyword evidence="3" id="KW-1185">Reference proteome</keyword>
<dbReference type="PANTHER" id="PTHR31087:SF161">
    <property type="entry name" value="TUBBY C 2 FAMILY PROTEIN"/>
    <property type="match status" value="1"/>
</dbReference>
<dbReference type="EMBL" id="JASCXW010000005">
    <property type="protein sequence ID" value="MDI6452440.1"/>
    <property type="molecule type" value="Genomic_DNA"/>
</dbReference>
<accession>A0AAW6U6A8</accession>
<organism evidence="2 3">
    <name type="scientific">Peloplasma aerotolerans</name>
    <dbReference type="NCBI Taxonomy" id="3044389"/>
    <lineage>
        <taxon>Bacteria</taxon>
        <taxon>Bacillati</taxon>
        <taxon>Mycoplasmatota</taxon>
        <taxon>Mollicutes</taxon>
        <taxon>Acholeplasmatales</taxon>
        <taxon>Acholeplasmataceae</taxon>
        <taxon>Peloplasma</taxon>
    </lineage>
</organism>
<dbReference type="PANTHER" id="PTHR31087">
    <property type="match status" value="1"/>
</dbReference>
<evidence type="ECO:0000313" key="2">
    <source>
        <dbReference type="EMBL" id="MDI6452440.1"/>
    </source>
</evidence>
<evidence type="ECO:0000313" key="3">
    <source>
        <dbReference type="Proteomes" id="UP001431532"/>
    </source>
</evidence>
<evidence type="ECO:0000256" key="1">
    <source>
        <dbReference type="ARBA" id="ARBA00005437"/>
    </source>
</evidence>
<dbReference type="Proteomes" id="UP001431532">
    <property type="component" value="Unassembled WGS sequence"/>
</dbReference>
<dbReference type="InterPro" id="IPR007612">
    <property type="entry name" value="LOR"/>
</dbReference>
<dbReference type="InterPro" id="IPR025659">
    <property type="entry name" value="Tubby-like_C"/>
</dbReference>
<protein>
    <submittedName>
        <fullName evidence="2">LURP-one-related family protein</fullName>
    </submittedName>
</protein>
<reference evidence="2" key="1">
    <citation type="submission" date="2023-05" db="EMBL/GenBank/DDBJ databases">
        <title>Mariniplasma microaerophilum sp. nov., a novel anaerobic mollicute isolated from terrestrial mud volcano, Taman Peninsula, Russia.</title>
        <authorList>
            <person name="Khomyakova M.A."/>
            <person name="Merkel A.Y."/>
            <person name="Slobodkin A.I."/>
        </authorList>
    </citation>
    <scope>NUCLEOTIDE SEQUENCE</scope>
    <source>
        <strain evidence="2">M4Ah</strain>
    </source>
</reference>
<dbReference type="AlphaFoldDB" id="A0AAW6U6A8"/>
<dbReference type="Pfam" id="PF04525">
    <property type="entry name" value="LOR"/>
    <property type="match status" value="1"/>
</dbReference>
<comment type="similarity">
    <text evidence="1">Belongs to the LOR family.</text>
</comment>
<name>A0AAW6U6A8_9MOLU</name>